<dbReference type="CDD" id="cd00093">
    <property type="entry name" value="HTH_XRE"/>
    <property type="match status" value="1"/>
</dbReference>
<protein>
    <submittedName>
        <fullName evidence="2">Helix-turn-helix transcriptional regulator</fullName>
    </submittedName>
</protein>
<dbReference type="RefSeq" id="WP_209146046.1">
    <property type="nucleotide sequence ID" value="NZ_JAGHKP010000002.1"/>
</dbReference>
<dbReference type="SUPFAM" id="SSF47413">
    <property type="entry name" value="lambda repressor-like DNA-binding domains"/>
    <property type="match status" value="1"/>
</dbReference>
<dbReference type="Pfam" id="PF01381">
    <property type="entry name" value="HTH_3"/>
    <property type="match status" value="1"/>
</dbReference>
<proteinExistence type="predicted"/>
<dbReference type="EMBL" id="JAGHKP010000002">
    <property type="protein sequence ID" value="MBO9153072.1"/>
    <property type="molecule type" value="Genomic_DNA"/>
</dbReference>
<dbReference type="InterPro" id="IPR010982">
    <property type="entry name" value="Lambda_DNA-bd_dom_sf"/>
</dbReference>
<dbReference type="PROSITE" id="PS50943">
    <property type="entry name" value="HTH_CROC1"/>
    <property type="match status" value="1"/>
</dbReference>
<dbReference type="SMART" id="SM00530">
    <property type="entry name" value="HTH_XRE"/>
    <property type="match status" value="1"/>
</dbReference>
<dbReference type="Proteomes" id="UP000679126">
    <property type="component" value="Unassembled WGS sequence"/>
</dbReference>
<dbReference type="InterPro" id="IPR001387">
    <property type="entry name" value="Cro/C1-type_HTH"/>
</dbReference>
<evidence type="ECO:0000313" key="3">
    <source>
        <dbReference type="Proteomes" id="UP000679126"/>
    </source>
</evidence>
<organism evidence="2 3">
    <name type="scientific">Chitinophaga chungangae</name>
    <dbReference type="NCBI Taxonomy" id="2821488"/>
    <lineage>
        <taxon>Bacteria</taxon>
        <taxon>Pseudomonadati</taxon>
        <taxon>Bacteroidota</taxon>
        <taxon>Chitinophagia</taxon>
        <taxon>Chitinophagales</taxon>
        <taxon>Chitinophagaceae</taxon>
        <taxon>Chitinophaga</taxon>
    </lineage>
</organism>
<evidence type="ECO:0000313" key="2">
    <source>
        <dbReference type="EMBL" id="MBO9153072.1"/>
    </source>
</evidence>
<feature type="domain" description="HTH cro/C1-type" evidence="1">
    <location>
        <begin position="11"/>
        <end position="64"/>
    </location>
</feature>
<keyword evidence="3" id="KW-1185">Reference proteome</keyword>
<reference evidence="3" key="1">
    <citation type="submission" date="2021-03" db="EMBL/GenBank/DDBJ databases">
        <title>Assistant Professor.</title>
        <authorList>
            <person name="Huq M.A."/>
        </authorList>
    </citation>
    <scope>NUCLEOTIDE SEQUENCE [LARGE SCALE GENOMIC DNA]</scope>
    <source>
        <strain evidence="3">MAH-28</strain>
    </source>
</reference>
<evidence type="ECO:0000259" key="1">
    <source>
        <dbReference type="PROSITE" id="PS50943"/>
    </source>
</evidence>
<dbReference type="Gene3D" id="1.10.260.40">
    <property type="entry name" value="lambda repressor-like DNA-binding domains"/>
    <property type="match status" value="1"/>
</dbReference>
<gene>
    <name evidence="2" type="ORF">J7I43_12675</name>
</gene>
<name>A0ABS3YEF9_9BACT</name>
<accession>A0ABS3YEF9</accession>
<sequence length="121" mass="13808">MKNTIGKKFFYIRMLHGFTQEYVARKAGISTTSYIDLEAGRVKNLAVKRIENILALYGLTVEHFFSFGPDDLLKLIKGEISISGEKHLREMTIRIEAMYQLLFHLVDKLSASRVGNRVGKT</sequence>
<comment type="caution">
    <text evidence="2">The sequence shown here is derived from an EMBL/GenBank/DDBJ whole genome shotgun (WGS) entry which is preliminary data.</text>
</comment>